<dbReference type="GO" id="GO:0016281">
    <property type="term" value="C:eukaryotic translation initiation factor 4F complex"/>
    <property type="evidence" value="ECO:0007669"/>
    <property type="project" value="TreeGrafter"/>
</dbReference>
<dbReference type="AlphaFoldDB" id="E4Y0A2"/>
<dbReference type="InParanoid" id="E4Y0A2"/>
<evidence type="ECO:0000256" key="7">
    <source>
        <dbReference type="SAM" id="MobiDB-lite"/>
    </source>
</evidence>
<dbReference type="Pfam" id="PF01652">
    <property type="entry name" value="IF4E"/>
    <property type="match status" value="1"/>
</dbReference>
<evidence type="ECO:0000256" key="6">
    <source>
        <dbReference type="RuleBase" id="RU004374"/>
    </source>
</evidence>
<name>E4Y0A2_OIKDI</name>
<keyword evidence="2 6" id="KW-0396">Initiation factor</keyword>
<gene>
    <name evidence="8" type="ORF">GSOID_T00012215001</name>
</gene>
<keyword evidence="9" id="KW-1185">Reference proteome</keyword>
<dbReference type="Proteomes" id="UP000001307">
    <property type="component" value="Unassembled WGS sequence"/>
</dbReference>
<evidence type="ECO:0000313" key="8">
    <source>
        <dbReference type="EMBL" id="CBY15314.1"/>
    </source>
</evidence>
<evidence type="ECO:0000256" key="4">
    <source>
        <dbReference type="ARBA" id="ARBA00022884"/>
    </source>
</evidence>
<dbReference type="PANTHER" id="PTHR11960:SF8">
    <property type="entry name" value="EUKARYOTIC TRANSLATION INITIATION FACTOR 4E1-RELATED"/>
    <property type="match status" value="1"/>
</dbReference>
<dbReference type="GO" id="GO:0003743">
    <property type="term" value="F:translation initiation factor activity"/>
    <property type="evidence" value="ECO:0007669"/>
    <property type="project" value="UniProtKB-KW"/>
</dbReference>
<accession>E4Y0A2</accession>
<evidence type="ECO:0000313" key="9">
    <source>
        <dbReference type="Proteomes" id="UP000001307"/>
    </source>
</evidence>
<dbReference type="SUPFAM" id="SSF55418">
    <property type="entry name" value="eIF4e-like"/>
    <property type="match status" value="1"/>
</dbReference>
<dbReference type="EMBL" id="FN653473">
    <property type="protein sequence ID" value="CBY15314.1"/>
    <property type="molecule type" value="Genomic_DNA"/>
</dbReference>
<feature type="compositionally biased region" description="Low complexity" evidence="7">
    <location>
        <begin position="289"/>
        <end position="298"/>
    </location>
</feature>
<sequence length="298" mass="33943">MFARIDYTSTKHVNSRLSNPAYSVHKVKSIRETFIAKLVQVMEDNLVKEETASEPQQINAEQVISAGIDLPKIPEEENGIDDSGISDSFSNPDESLASLQNCAQEIAEENSTIPEICKHDFPLNTSWDIYTTRPEATDWADKLVKIASFDTVKGFWAIYQHLKLPSFLRYHHDYYVFRSGIEPQWETDENIEGGRFVVEITKKDRNSFLNSTWLETLLILINEEFADHSNINGCVVQNRKKADKISIWTRDARSAGNAQTGADFAEALDSRFQIQFQSHRDNARRSSMTKKSSTSLLK</sequence>
<evidence type="ECO:0000256" key="1">
    <source>
        <dbReference type="ARBA" id="ARBA00009860"/>
    </source>
</evidence>
<evidence type="ECO:0008006" key="10">
    <source>
        <dbReference type="Google" id="ProtNLM"/>
    </source>
</evidence>
<reference evidence="8" key="1">
    <citation type="journal article" date="2010" name="Science">
        <title>Plasticity of animal genome architecture unmasked by rapid evolution of a pelagic tunicate.</title>
        <authorList>
            <person name="Denoeud F."/>
            <person name="Henriet S."/>
            <person name="Mungpakdee S."/>
            <person name="Aury J.M."/>
            <person name="Da Silva C."/>
            <person name="Brinkmann H."/>
            <person name="Mikhaleva J."/>
            <person name="Olsen L.C."/>
            <person name="Jubin C."/>
            <person name="Canestro C."/>
            <person name="Bouquet J.M."/>
            <person name="Danks G."/>
            <person name="Poulain J."/>
            <person name="Campsteijn C."/>
            <person name="Adamski M."/>
            <person name="Cross I."/>
            <person name="Yadetie F."/>
            <person name="Muffato M."/>
            <person name="Louis A."/>
            <person name="Butcher S."/>
            <person name="Tsagkogeorga G."/>
            <person name="Konrad A."/>
            <person name="Singh S."/>
            <person name="Jensen M.F."/>
            <person name="Cong E.H."/>
            <person name="Eikeseth-Otteraa H."/>
            <person name="Noel B."/>
            <person name="Anthouard V."/>
            <person name="Porcel B.M."/>
            <person name="Kachouri-Lafond R."/>
            <person name="Nishino A."/>
            <person name="Ugolini M."/>
            <person name="Chourrout P."/>
            <person name="Nishida H."/>
            <person name="Aasland R."/>
            <person name="Huzurbazar S."/>
            <person name="Westhof E."/>
            <person name="Delsuc F."/>
            <person name="Lehrach H."/>
            <person name="Reinhardt R."/>
            <person name="Weissenbach J."/>
            <person name="Roy S.W."/>
            <person name="Artiguenave F."/>
            <person name="Postlethwait J.H."/>
            <person name="Manak J.R."/>
            <person name="Thompson E.M."/>
            <person name="Jaillon O."/>
            <person name="Du Pasquier L."/>
            <person name="Boudinot P."/>
            <person name="Liberles D.A."/>
            <person name="Volff J.N."/>
            <person name="Philippe H."/>
            <person name="Lenhard B."/>
            <person name="Roest Crollius H."/>
            <person name="Wincker P."/>
            <person name="Chourrout D."/>
        </authorList>
    </citation>
    <scope>NUCLEOTIDE SEQUENCE [LARGE SCALE GENOMIC DNA]</scope>
</reference>
<organism evidence="8">
    <name type="scientific">Oikopleura dioica</name>
    <name type="common">Tunicate</name>
    <dbReference type="NCBI Taxonomy" id="34765"/>
    <lineage>
        <taxon>Eukaryota</taxon>
        <taxon>Metazoa</taxon>
        <taxon>Chordata</taxon>
        <taxon>Tunicata</taxon>
        <taxon>Appendicularia</taxon>
        <taxon>Copelata</taxon>
        <taxon>Oikopleuridae</taxon>
        <taxon>Oikopleura</taxon>
    </lineage>
</organism>
<evidence type="ECO:0000256" key="5">
    <source>
        <dbReference type="ARBA" id="ARBA00022917"/>
    </source>
</evidence>
<evidence type="ECO:0000256" key="3">
    <source>
        <dbReference type="ARBA" id="ARBA00022845"/>
    </source>
</evidence>
<comment type="similarity">
    <text evidence="1 6">Belongs to the eukaryotic initiation factor 4E family.</text>
</comment>
<keyword evidence="3" id="KW-0810">Translation regulation</keyword>
<dbReference type="PANTHER" id="PTHR11960">
    <property type="entry name" value="EUKARYOTIC TRANSLATION INITIATION FACTOR 4E RELATED"/>
    <property type="match status" value="1"/>
</dbReference>
<proteinExistence type="inferred from homology"/>
<dbReference type="GO" id="GO:0006417">
    <property type="term" value="P:regulation of translation"/>
    <property type="evidence" value="ECO:0007669"/>
    <property type="project" value="UniProtKB-KW"/>
</dbReference>
<feature type="region of interest" description="Disordered" evidence="7">
    <location>
        <begin position="278"/>
        <end position="298"/>
    </location>
</feature>
<keyword evidence="5 6" id="KW-0648">Protein biosynthesis</keyword>
<dbReference type="InterPro" id="IPR023398">
    <property type="entry name" value="TIF_eIF4e-like"/>
</dbReference>
<keyword evidence="4 6" id="KW-0694">RNA-binding</keyword>
<protein>
    <recommendedName>
        <fullName evidence="10">EIF-4F 25 kDa subunit</fullName>
    </recommendedName>
</protein>
<dbReference type="GO" id="GO:0000340">
    <property type="term" value="F:RNA 7-methylguanosine cap binding"/>
    <property type="evidence" value="ECO:0007669"/>
    <property type="project" value="TreeGrafter"/>
</dbReference>
<dbReference type="InterPro" id="IPR001040">
    <property type="entry name" value="TIF_eIF_4E"/>
</dbReference>
<dbReference type="OrthoDB" id="590761at2759"/>
<dbReference type="Gene3D" id="3.30.760.10">
    <property type="entry name" value="RNA Cap, Translation Initiation Factor Eif4e"/>
    <property type="match status" value="1"/>
</dbReference>
<evidence type="ECO:0000256" key="2">
    <source>
        <dbReference type="ARBA" id="ARBA00022540"/>
    </source>
</evidence>